<accession>A0A7Y0AS38</accession>
<dbReference type="Proteomes" id="UP000544054">
    <property type="component" value="Unassembled WGS sequence"/>
</dbReference>
<evidence type="ECO:0000313" key="3">
    <source>
        <dbReference type="Proteomes" id="UP000544054"/>
    </source>
</evidence>
<dbReference type="AlphaFoldDB" id="A0A7Y0AS38"/>
<keyword evidence="1" id="KW-0732">Signal</keyword>
<gene>
    <name evidence="2" type="ORF">HHL23_22325</name>
</gene>
<sequence>MKKQFISLLSMMSFSFAFAQVGINTETPKATLDVTGKPSDVTKTDGFIAPRLTGAELKAKDANYDTPQTGAIVYVTQGLLPTATTTKTVNITTTGYYYFDGTVWQNLKGGATNTEPWNVAGTTDPATSNTQNIYQTGKIAIGVNPGLTPSATITVNENYTLNDTGGSSYGINNQLTTTRQGSKSGIYNSVNDSSTAGGGVTQGMGNFVTSSNPSVIAIQGISNSLIIGNNASPSANVSVISSSVLDSRNTVNNTLISNTLSTRITGAKASNSGTGMNSALNAYINPAASSTYNASQYFGQYNYLELNPEAGANLNLVLAAASNANFTYIIPRGAYTSTGVHGSSGAFERLRVQPAATGSATISTSFGLRSFTEHISTGSITVNNIKTIESRTRISKDTGNFNVTGNIYGIDIMKDTSSSGTANITGNIYGLHIDPFGFNGHPANKTYNIYSEGVNTKNVFDGRVAIGNASPSAPLHVVKKATDLSPAIIEGCNEYPDNTAAVAAGLSIGALYRSGDVLKVVH</sequence>
<keyword evidence="3" id="KW-1185">Reference proteome</keyword>
<comment type="caution">
    <text evidence="2">The sequence shown here is derived from an EMBL/GenBank/DDBJ whole genome shotgun (WGS) entry which is preliminary data.</text>
</comment>
<evidence type="ECO:0000313" key="2">
    <source>
        <dbReference type="EMBL" id="NML72490.1"/>
    </source>
</evidence>
<dbReference type="EMBL" id="JABBGI010000069">
    <property type="protein sequence ID" value="NML72490.1"/>
    <property type="molecule type" value="Genomic_DNA"/>
</dbReference>
<feature type="signal peptide" evidence="1">
    <location>
        <begin position="1"/>
        <end position="19"/>
    </location>
</feature>
<protein>
    <submittedName>
        <fullName evidence="2">Uncharacterized protein</fullName>
    </submittedName>
</protein>
<organism evidence="2 3">
    <name type="scientific">Chryseobacterium antibioticum</name>
    <dbReference type="NCBI Taxonomy" id="2728847"/>
    <lineage>
        <taxon>Bacteria</taxon>
        <taxon>Pseudomonadati</taxon>
        <taxon>Bacteroidota</taxon>
        <taxon>Flavobacteriia</taxon>
        <taxon>Flavobacteriales</taxon>
        <taxon>Weeksellaceae</taxon>
        <taxon>Chryseobacterium group</taxon>
        <taxon>Chryseobacterium</taxon>
    </lineage>
</organism>
<feature type="chain" id="PRO_5030693750" evidence="1">
    <location>
        <begin position="20"/>
        <end position="522"/>
    </location>
</feature>
<reference evidence="2 3" key="1">
    <citation type="submission" date="2020-04" db="EMBL/GenBank/DDBJ databases">
        <title>Chryseobacterium sp. RP-3-3 sp. nov., isolated from Jeju soil.</title>
        <authorList>
            <person name="Dahal R.H."/>
        </authorList>
    </citation>
    <scope>NUCLEOTIDE SEQUENCE [LARGE SCALE GENOMIC DNA]</scope>
    <source>
        <strain evidence="2 3">RP-3-3</strain>
    </source>
</reference>
<dbReference type="RefSeq" id="WP_169236940.1">
    <property type="nucleotide sequence ID" value="NZ_JABBGI010000069.1"/>
</dbReference>
<evidence type="ECO:0000256" key="1">
    <source>
        <dbReference type="SAM" id="SignalP"/>
    </source>
</evidence>
<name>A0A7Y0AS38_9FLAO</name>
<proteinExistence type="predicted"/>